<evidence type="ECO:0000313" key="1">
    <source>
        <dbReference type="EMBL" id="KIA60362.1"/>
    </source>
</evidence>
<proteinExistence type="predicted"/>
<dbReference type="Proteomes" id="UP000031364">
    <property type="component" value="Unassembled WGS sequence"/>
</dbReference>
<evidence type="ECO:0000313" key="2">
    <source>
        <dbReference type="Proteomes" id="UP000031364"/>
    </source>
</evidence>
<name>A0ABR4Z5M9_9NOCA</name>
<evidence type="ECO:0008006" key="3">
    <source>
        <dbReference type="Google" id="ProtNLM"/>
    </source>
</evidence>
<accession>A0ABR4Z5M9</accession>
<organism evidence="1 2">
    <name type="scientific">Nocardia vulneris</name>
    <dbReference type="NCBI Taxonomy" id="1141657"/>
    <lineage>
        <taxon>Bacteria</taxon>
        <taxon>Bacillati</taxon>
        <taxon>Actinomycetota</taxon>
        <taxon>Actinomycetes</taxon>
        <taxon>Mycobacteriales</taxon>
        <taxon>Nocardiaceae</taxon>
        <taxon>Nocardia</taxon>
    </lineage>
</organism>
<sequence>MADLAVHDLPDAARTVLRRRADAAGLPLTTYLRAELIALADRRSSDDTVVEFLEAEGRDLTPEIDAAAVALVDTYDLPAAALATFGRRAHAADLPLGAYVRRALIASARRATVDDAMLEFCALRDENPALGLDLAALADSVRYARGE</sequence>
<dbReference type="RefSeq" id="WP_043680511.1">
    <property type="nucleotide sequence ID" value="NZ_BDCI01000013.1"/>
</dbReference>
<comment type="caution">
    <text evidence="1">The sequence shown here is derived from an EMBL/GenBank/DDBJ whole genome shotgun (WGS) entry which is preliminary data.</text>
</comment>
<protein>
    <recommendedName>
        <fullName evidence="3">CopG family transcriptional regulator</fullName>
    </recommendedName>
</protein>
<reference evidence="1 2" key="1">
    <citation type="journal article" date="2014" name="Int. J. Syst. Evol. Microbiol.">
        <title>Nocardia vulneris sp. nov., isolated from wounds of human patients in North America.</title>
        <authorList>
            <person name="Lasker B.A."/>
            <person name="Bell M."/>
            <person name="Klenk H.P."/>
            <person name="Sproer C."/>
            <person name="Schumann C."/>
            <person name="Schumann P."/>
            <person name="Brown J.M."/>
        </authorList>
    </citation>
    <scope>NUCLEOTIDE SEQUENCE [LARGE SCALE GENOMIC DNA]</scope>
    <source>
        <strain evidence="1 2">W9851</strain>
    </source>
</reference>
<dbReference type="EMBL" id="JNFP01000071">
    <property type="protein sequence ID" value="KIA60362.1"/>
    <property type="molecule type" value="Genomic_DNA"/>
</dbReference>
<keyword evidence="2" id="KW-1185">Reference proteome</keyword>
<gene>
    <name evidence="1" type="ORF">FG87_37465</name>
</gene>